<organism evidence="11 12">
    <name type="scientific">Paenibacillus pinisoli</name>
    <dbReference type="NCBI Taxonomy" id="1276110"/>
    <lineage>
        <taxon>Bacteria</taxon>
        <taxon>Bacillati</taxon>
        <taxon>Bacillota</taxon>
        <taxon>Bacilli</taxon>
        <taxon>Bacillales</taxon>
        <taxon>Paenibacillaceae</taxon>
        <taxon>Paenibacillus</taxon>
    </lineage>
</organism>
<evidence type="ECO:0000259" key="9">
    <source>
        <dbReference type="PROSITE" id="PS50853"/>
    </source>
</evidence>
<evidence type="ECO:0000313" key="12">
    <source>
        <dbReference type="Proteomes" id="UP000267798"/>
    </source>
</evidence>
<dbReference type="Gene3D" id="3.20.20.80">
    <property type="entry name" value="Glycosidases"/>
    <property type="match status" value="1"/>
</dbReference>
<proteinExistence type="inferred from homology"/>
<dbReference type="GO" id="GO:0008061">
    <property type="term" value="F:chitin binding"/>
    <property type="evidence" value="ECO:0007669"/>
    <property type="project" value="InterPro"/>
</dbReference>
<dbReference type="Pfam" id="PF08329">
    <property type="entry name" value="ChitinaseA_N"/>
    <property type="match status" value="1"/>
</dbReference>
<dbReference type="GO" id="GO:0006032">
    <property type="term" value="P:chitin catabolic process"/>
    <property type="evidence" value="ECO:0007669"/>
    <property type="project" value="UniProtKB-KW"/>
</dbReference>
<evidence type="ECO:0000256" key="6">
    <source>
        <dbReference type="ARBA" id="ARBA00023295"/>
    </source>
</evidence>
<keyword evidence="2" id="KW-0732">Signal</keyword>
<keyword evidence="5" id="KW-0119">Carbohydrate metabolism</keyword>
<evidence type="ECO:0000259" key="10">
    <source>
        <dbReference type="PROSITE" id="PS51910"/>
    </source>
</evidence>
<keyword evidence="4" id="KW-0146">Chitin degradation</keyword>
<dbReference type="SUPFAM" id="SSF49265">
    <property type="entry name" value="Fibronectin type III"/>
    <property type="match status" value="2"/>
</dbReference>
<dbReference type="InterPro" id="IPR017853">
    <property type="entry name" value="GH"/>
</dbReference>
<feature type="domain" description="Fibronectin type-III" evidence="9">
    <location>
        <begin position="137"/>
        <end position="222"/>
    </location>
</feature>
<evidence type="ECO:0000256" key="8">
    <source>
        <dbReference type="RuleBase" id="RU000489"/>
    </source>
</evidence>
<dbReference type="SUPFAM" id="SSF51445">
    <property type="entry name" value="(Trans)glycosidases"/>
    <property type="match status" value="1"/>
</dbReference>
<dbReference type="SMART" id="SM00060">
    <property type="entry name" value="FN3"/>
    <property type="match status" value="3"/>
</dbReference>
<evidence type="ECO:0000256" key="4">
    <source>
        <dbReference type="ARBA" id="ARBA00023024"/>
    </source>
</evidence>
<evidence type="ECO:0000256" key="7">
    <source>
        <dbReference type="ARBA" id="ARBA00023326"/>
    </source>
</evidence>
<dbReference type="FunFam" id="2.60.40.10:FF:001114">
    <property type="entry name" value="Chitinase A1"/>
    <property type="match status" value="1"/>
</dbReference>
<dbReference type="InterPro" id="IPR014756">
    <property type="entry name" value="Ig_E-set"/>
</dbReference>
<dbReference type="Pfam" id="PF00041">
    <property type="entry name" value="fn3"/>
    <property type="match status" value="3"/>
</dbReference>
<dbReference type="EMBL" id="QXQB01000002">
    <property type="protein sequence ID" value="RJX39979.1"/>
    <property type="molecule type" value="Genomic_DNA"/>
</dbReference>
<dbReference type="Proteomes" id="UP000267798">
    <property type="component" value="Unassembled WGS sequence"/>
</dbReference>
<protein>
    <submittedName>
        <fullName evidence="11">Chitinase</fullName>
    </submittedName>
</protein>
<dbReference type="InterPro" id="IPR050314">
    <property type="entry name" value="Glycosyl_Hydrlase_18"/>
</dbReference>
<dbReference type="InterPro" id="IPR009470">
    <property type="entry name" value="Chi_C"/>
</dbReference>
<dbReference type="InterPro" id="IPR011583">
    <property type="entry name" value="Chitinase_II/V-like_cat"/>
</dbReference>
<keyword evidence="7" id="KW-0624">Polysaccharide degradation</keyword>
<dbReference type="CDD" id="cd00063">
    <property type="entry name" value="FN3"/>
    <property type="match status" value="3"/>
</dbReference>
<evidence type="ECO:0000256" key="3">
    <source>
        <dbReference type="ARBA" id="ARBA00022801"/>
    </source>
</evidence>
<dbReference type="InterPro" id="IPR001223">
    <property type="entry name" value="Glyco_hydro18_cat"/>
</dbReference>
<name>A0A3A6PP53_9BACL</name>
<dbReference type="SUPFAM" id="SSF54556">
    <property type="entry name" value="Chitinase insertion domain"/>
    <property type="match status" value="1"/>
</dbReference>
<feature type="domain" description="Fibronectin type-III" evidence="9">
    <location>
        <begin position="231"/>
        <end position="315"/>
    </location>
</feature>
<dbReference type="InterPro" id="IPR013540">
    <property type="entry name" value="ChitinaseA_N"/>
</dbReference>
<keyword evidence="6 8" id="KW-0326">Glycosidase</keyword>
<evidence type="ECO:0000256" key="2">
    <source>
        <dbReference type="ARBA" id="ARBA00022729"/>
    </source>
</evidence>
<dbReference type="InterPro" id="IPR013783">
    <property type="entry name" value="Ig-like_fold"/>
</dbReference>
<dbReference type="InterPro" id="IPR001579">
    <property type="entry name" value="Glyco_hydro_18_chit_AS"/>
</dbReference>
<dbReference type="Pfam" id="PF00704">
    <property type="entry name" value="Glyco_hydro_18"/>
    <property type="match status" value="1"/>
</dbReference>
<dbReference type="GO" id="GO:0004568">
    <property type="term" value="F:chitinase activity"/>
    <property type="evidence" value="ECO:0007669"/>
    <property type="project" value="InterPro"/>
</dbReference>
<dbReference type="InterPro" id="IPR036116">
    <property type="entry name" value="FN3_sf"/>
</dbReference>
<dbReference type="OrthoDB" id="9775889at2"/>
<dbReference type="CDD" id="cd06548">
    <property type="entry name" value="GH18_chitinase"/>
    <property type="match status" value="1"/>
</dbReference>
<dbReference type="Gene3D" id="3.10.50.10">
    <property type="match status" value="1"/>
</dbReference>
<comment type="similarity">
    <text evidence="1">Belongs to the glycosyl hydrolase 18 family. Chitinase class II subfamily.</text>
</comment>
<evidence type="ECO:0000256" key="1">
    <source>
        <dbReference type="ARBA" id="ARBA00009121"/>
    </source>
</evidence>
<comment type="caution">
    <text evidence="11">The sequence shown here is derived from an EMBL/GenBank/DDBJ whole genome shotgun (WGS) entry which is preliminary data.</text>
</comment>
<dbReference type="RefSeq" id="WP_120109868.1">
    <property type="nucleotide sequence ID" value="NZ_QXQB01000002.1"/>
</dbReference>
<dbReference type="SUPFAM" id="SSF81296">
    <property type="entry name" value="E set domains"/>
    <property type="match status" value="1"/>
</dbReference>
<dbReference type="Gene3D" id="2.60.40.10">
    <property type="entry name" value="Immunoglobulins"/>
    <property type="match status" value="4"/>
</dbReference>
<evidence type="ECO:0000256" key="5">
    <source>
        <dbReference type="ARBA" id="ARBA00023277"/>
    </source>
</evidence>
<evidence type="ECO:0000313" key="11">
    <source>
        <dbReference type="EMBL" id="RJX39979.1"/>
    </source>
</evidence>
<dbReference type="InterPro" id="IPR003961">
    <property type="entry name" value="FN3_dom"/>
</dbReference>
<dbReference type="SMART" id="SM00636">
    <property type="entry name" value="Glyco_18"/>
    <property type="match status" value="1"/>
</dbReference>
<dbReference type="InterPro" id="IPR029070">
    <property type="entry name" value="Chitinase_insertion_sf"/>
</dbReference>
<sequence>MRRMKKTVAIMLLSALIVLSVLPGLGLAAASGAPGAPLLYQSNWNNSPNYSIGFNMWWGNNGTAWKLYENNVVVHTGTLIDQSPNAQTASFAFTNKPSGTYVYKVELINSYGSSTSGTISYQVINASGGGDSQAPSVPGNLAASDITENSVKLSWNASTDNVGVTGYEVYQGGSLAATVAGTSYTATALTAGTAYTYTVKARDAAGNVSAASLPLVVTTLAVTPDTTAPSAPANLTASNVTSSSVSLEWAASTDDVGVTGYTVNYGSTSVSVSGTSTTIAGLASGTSYTFVVTAKDAAGNVSAASNSVVVTTLAVVPDTTAPSAPANLTASSVTSSSVALTWAASTDNVGVTGYTVSYGSTDVSVTGTSATISGLTPNTSYTFVVKAKDAAGNVSAASNAVTVLTETAPVNQDACRPEGLYDSGVEGVPYCSAYDTDGRELLPNGLDRRIIGYFTSWRTGDNGQLRYLASDIPWNKLSHINYAFAHIDSNNKVSVGSHSPNNASLGKTWPGVAGAEMDPSYSYQGHFNLLNKFKKQNPGVKTLISVGGWAETGGYFNDNGDRVANGGFYTMTTNADGSVNEAGIEAFSDSAVAFIRQYGFDGVDIDYEYPTSMKDAGNPHDWVFSTPRLAGLAKSYDVLMKTLRTKLDQASAEDGQYYMLTIASPSSGYLLRGMETFNSLKYLDYVNVMSYDLHGAWNEFVGPNAQLFDDGKDAELKAAGVYSTAEYGGIGYLNTDWAYHYMRGMMQAGRINIGVPYYTRGFQNVVGGTNGLWGTAKGTVCPTELKGKCGDGAVGIDNLWHDKNDSGHELGAGSNPMWHAKNLEFGIRGTYLGDYGLEAAPLTGTYTRHYDETLVAPWLWNSTKRVFISTEDEQSINAKADWAIENSIGGLMIWELAGDYGWDAGKSEYGVGYTMTNAMYNKFSNTTPYGNTNRTIAMPAEKFDASIEFTGFKLGDQNFPINPKIKLTNNSNTTITGGAVIEFDVPTSTNALFRSWNGDQVSVISTGHTGNNIGGLKGDFHRIAITVPGWKSIAPGASELFDLVYYLPISGPANVTITIDGVTYSLNP</sequence>
<dbReference type="PANTHER" id="PTHR11177:SF308">
    <property type="entry name" value="CHITINASE A"/>
    <property type="match status" value="1"/>
</dbReference>
<keyword evidence="3 8" id="KW-0378">Hydrolase</keyword>
<dbReference type="GO" id="GO:0000272">
    <property type="term" value="P:polysaccharide catabolic process"/>
    <property type="evidence" value="ECO:0007669"/>
    <property type="project" value="UniProtKB-KW"/>
</dbReference>
<dbReference type="Pfam" id="PF06483">
    <property type="entry name" value="ChiC"/>
    <property type="match status" value="1"/>
</dbReference>
<dbReference type="PROSITE" id="PS51910">
    <property type="entry name" value="GH18_2"/>
    <property type="match status" value="1"/>
</dbReference>
<gene>
    <name evidence="11" type="ORF">D3P09_11390</name>
</gene>
<feature type="domain" description="GH18" evidence="10">
    <location>
        <begin position="448"/>
        <end position="926"/>
    </location>
</feature>
<feature type="domain" description="Fibronectin type-III" evidence="9">
    <location>
        <begin position="324"/>
        <end position="408"/>
    </location>
</feature>
<dbReference type="PROSITE" id="PS50853">
    <property type="entry name" value="FN3"/>
    <property type="match status" value="3"/>
</dbReference>
<dbReference type="PROSITE" id="PS01095">
    <property type="entry name" value="GH18_1"/>
    <property type="match status" value="1"/>
</dbReference>
<accession>A0A3A6PP53</accession>
<keyword evidence="12" id="KW-1185">Reference proteome</keyword>
<dbReference type="PANTHER" id="PTHR11177">
    <property type="entry name" value="CHITINASE"/>
    <property type="match status" value="1"/>
</dbReference>
<dbReference type="AlphaFoldDB" id="A0A3A6PP53"/>
<reference evidence="11 12" key="1">
    <citation type="submission" date="2018-09" db="EMBL/GenBank/DDBJ databases">
        <title>Paenibacillus aracenensis nov. sp. isolated from a cave in southern Spain.</title>
        <authorList>
            <person name="Jurado V."/>
            <person name="Gutierrez-Patricio S."/>
            <person name="Gonzalez-Pimentel J.L."/>
            <person name="Miller A.Z."/>
            <person name="Laiz L."/>
            <person name="Saiz-Jimenez C."/>
        </authorList>
    </citation>
    <scope>NUCLEOTIDE SEQUENCE [LARGE SCALE GENOMIC DNA]</scope>
    <source>
        <strain evidence="11 12">JCM 19203</strain>
    </source>
</reference>